<dbReference type="InterPro" id="IPR003150">
    <property type="entry name" value="DNA-bd_RFX"/>
</dbReference>
<accession>A0ABM1S0X8</accession>
<dbReference type="PROSITE" id="PS51526">
    <property type="entry name" value="RFX_DBD"/>
    <property type="match status" value="1"/>
</dbReference>
<dbReference type="InterPro" id="IPR036390">
    <property type="entry name" value="WH_DNA-bd_sf"/>
</dbReference>
<protein>
    <submittedName>
        <fullName evidence="4">Transcription factor RFX4-like</fullName>
    </submittedName>
</protein>
<reference evidence="4" key="1">
    <citation type="submission" date="2025-08" db="UniProtKB">
        <authorList>
            <consortium name="RefSeq"/>
        </authorList>
    </citation>
    <scope>IDENTIFICATION</scope>
    <source>
        <tissue evidence="4">Muscle</tissue>
    </source>
</reference>
<keyword evidence="3" id="KW-1185">Reference proteome</keyword>
<organism evidence="3 4">
    <name type="scientific">Limulus polyphemus</name>
    <name type="common">Atlantic horseshoe crab</name>
    <dbReference type="NCBI Taxonomy" id="6850"/>
    <lineage>
        <taxon>Eukaryota</taxon>
        <taxon>Metazoa</taxon>
        <taxon>Ecdysozoa</taxon>
        <taxon>Arthropoda</taxon>
        <taxon>Chelicerata</taxon>
        <taxon>Merostomata</taxon>
        <taxon>Xiphosura</taxon>
        <taxon>Limulidae</taxon>
        <taxon>Limulus</taxon>
    </lineage>
</organism>
<evidence type="ECO:0000313" key="4">
    <source>
        <dbReference type="RefSeq" id="XP_022237283.1"/>
    </source>
</evidence>
<gene>
    <name evidence="4" type="primary">LOC106478050</name>
</gene>
<dbReference type="Pfam" id="PF02257">
    <property type="entry name" value="RFX_DNA_binding"/>
    <property type="match status" value="1"/>
</dbReference>
<name>A0ABM1S0X8_LIMPO</name>
<dbReference type="InterPro" id="IPR057321">
    <property type="entry name" value="RFX1-4/6/8-like_BCD"/>
</dbReference>
<evidence type="ECO:0000313" key="3">
    <source>
        <dbReference type="Proteomes" id="UP000694941"/>
    </source>
</evidence>
<proteinExistence type="predicted"/>
<feature type="domain" description="RFX-type winged-helix" evidence="2">
    <location>
        <begin position="38"/>
        <end position="113"/>
    </location>
</feature>
<dbReference type="InterPro" id="IPR039779">
    <property type="entry name" value="RFX-like"/>
</dbReference>
<evidence type="ECO:0000256" key="1">
    <source>
        <dbReference type="ARBA" id="ARBA00023125"/>
    </source>
</evidence>
<dbReference type="PANTHER" id="PTHR12619">
    <property type="entry name" value="RFX TRANSCRIPTION FACTOR FAMILY"/>
    <property type="match status" value="1"/>
</dbReference>
<dbReference type="RefSeq" id="XP_022237283.1">
    <property type="nucleotide sequence ID" value="XM_022381575.1"/>
</dbReference>
<keyword evidence="1" id="KW-0238">DNA-binding</keyword>
<dbReference type="InterPro" id="IPR036388">
    <property type="entry name" value="WH-like_DNA-bd_sf"/>
</dbReference>
<sequence length="705" mass="81107">MVVNRNKRVCVCHLTTESKGQKEGNQLQVLRPHSTPATLLWLEENYEIAESVCIPRSTLYSHYVDFCSKNNMQPVNAASFGKIIRQQFSQLTTRRLGTRGQSRYHYYGIAIRETSPYFQLSYSKKSASSGPDSRREPYRQVQLYPPRSRAGTVLPEFPDIKEIPLSSGDEILKITTFQMMYRTHCQRVLDTIVRASFSDIQNFLMHFWQGIPPHLTSVLGSNTLVNLVGICDSILYRTICKVLLPSVLQTLSDSVTKIIQNFVHEYDYWLRSALFNLPENLRTMKLEVARGFIQVIRRQMSLNHLAQASRMVVQNSEIIGQMLQDWRQIDITAICRETLYSIEQNEIGTTFDVILNLAKEFECLIKDEAPIEAYTEWLNTLVNRCVVLPTAKNKIPVRQLSRQFLLMWSVFGTHVIRDMTLHSATSFGSFHLLRLMFDDYVIFLIENIHMEDQMKVFLRSIATNSPPDFTNFGFGGTESFDFHGFLDHQRHLVDNQTHTGPESLLEGPSVSEVPEFTLVRRNSDDNSVTITPPLQNADQMANGYSWNPGNCYESNSSQTESYDYRRSWTHTTVVARGDVRLYQQSPSNQFVLDDQVRRLQDPMNQQYARNTCQMNLQEPGCGYFGQYASGRQLNDRVCYPNHHYPTIVYSTNSATYQNDITECTRNLPDEDTSGLREEQHAVDVVCVDIQYDDVHLKNVNNSVKL</sequence>
<dbReference type="Pfam" id="PF25340">
    <property type="entry name" value="BCD_RFX"/>
    <property type="match status" value="1"/>
</dbReference>
<dbReference type="GeneID" id="106478050"/>
<dbReference type="Proteomes" id="UP000694941">
    <property type="component" value="Unplaced"/>
</dbReference>
<dbReference type="Gene3D" id="1.10.10.10">
    <property type="entry name" value="Winged helix-like DNA-binding domain superfamily/Winged helix DNA-binding domain"/>
    <property type="match status" value="1"/>
</dbReference>
<dbReference type="PANTHER" id="PTHR12619:SF5">
    <property type="entry name" value="TRANSCRIPTION FACTOR RFX4"/>
    <property type="match status" value="1"/>
</dbReference>
<dbReference type="SUPFAM" id="SSF46785">
    <property type="entry name" value="Winged helix' DNA-binding domain"/>
    <property type="match status" value="1"/>
</dbReference>
<evidence type="ECO:0000259" key="2">
    <source>
        <dbReference type="PROSITE" id="PS51526"/>
    </source>
</evidence>